<dbReference type="EMBL" id="JANAWD010000052">
    <property type="protein sequence ID" value="KAJ3489106.1"/>
    <property type="molecule type" value="Genomic_DNA"/>
</dbReference>
<organism evidence="1 2">
    <name type="scientific">Meripilus lineatus</name>
    <dbReference type="NCBI Taxonomy" id="2056292"/>
    <lineage>
        <taxon>Eukaryota</taxon>
        <taxon>Fungi</taxon>
        <taxon>Dikarya</taxon>
        <taxon>Basidiomycota</taxon>
        <taxon>Agaricomycotina</taxon>
        <taxon>Agaricomycetes</taxon>
        <taxon>Polyporales</taxon>
        <taxon>Meripilaceae</taxon>
        <taxon>Meripilus</taxon>
    </lineage>
</organism>
<name>A0AAD5VB39_9APHY</name>
<keyword evidence="2" id="KW-1185">Reference proteome</keyword>
<evidence type="ECO:0000313" key="1">
    <source>
        <dbReference type="EMBL" id="KAJ3489106.1"/>
    </source>
</evidence>
<dbReference type="AlphaFoldDB" id="A0AAD5VB39"/>
<reference evidence="1" key="1">
    <citation type="submission" date="2022-07" db="EMBL/GenBank/DDBJ databases">
        <title>Genome Sequence of Physisporinus lineatus.</title>
        <authorList>
            <person name="Buettner E."/>
        </authorList>
    </citation>
    <scope>NUCLEOTIDE SEQUENCE</scope>
    <source>
        <strain evidence="1">VT162</strain>
    </source>
</reference>
<dbReference type="Proteomes" id="UP001212997">
    <property type="component" value="Unassembled WGS sequence"/>
</dbReference>
<protein>
    <recommendedName>
        <fullName evidence="3">F-box domain-containing protein</fullName>
    </recommendedName>
</protein>
<evidence type="ECO:0000313" key="2">
    <source>
        <dbReference type="Proteomes" id="UP001212997"/>
    </source>
</evidence>
<sequence length="675" mass="77935">MHQFLRSLHCISSLTVDNVYCEDEDVGLAGFDPDFYQSQNAFFMQLPDCQWPVAESIEHLAFSVYRNISVVFMALLQSCDLKLMKSLCEECFDEGENYIMLEVFFERTFKLMASIASTLQYLVVEIGKFEEGVQYFPSISGLSVLRSLEFRMFQSTCSTDNFDTSLEILSTRPPTCITVKYDFFPSHVRVWRFNAEQWEELEEVVLKSGEVPKEFRLVLKFGGWKGASFFTELVHAKTPRLSCHRAHRDWEHTSPPPHPLLSLCKKMDLPQELIDQVIDYHEHDPRTLCACSLVASSWTHRAQRHLFDWLYYSKRAYDGSGSPPDFRGLLSFLRSTPVVWNFVHELTLDGGRHCHESYITPSLFIGIVDSLPHLGEISLKSLSLTPNQIGDTSLATEISNRARTTRPPYDLTIRNMRVCGDRPFETMHQFLRPLHRISALTVDNVYCEGEDDDFKFGIFNPRVHQSQNAFFTQLPDWPAAESIEHLAFSAHRNMSAMFMALLRNCDMKLMKSLRVECFSQRNGYIELGLFFEQTVMPSIARTLQYLVVEIGKFNGRKSQYFPSISGLSVLRSLEFRLFQGTCSTNDVDTSLKILSTRPPTCIRVKYDFFPAHVWLLQSEHWRRLEEVILKSGEKPKEFRLVLNFIGWKRSSGLTQKLHSGLPQLFSRGLVQEMFD</sequence>
<evidence type="ECO:0008006" key="3">
    <source>
        <dbReference type="Google" id="ProtNLM"/>
    </source>
</evidence>
<proteinExistence type="predicted"/>
<comment type="caution">
    <text evidence="1">The sequence shown here is derived from an EMBL/GenBank/DDBJ whole genome shotgun (WGS) entry which is preliminary data.</text>
</comment>
<accession>A0AAD5VB39</accession>
<gene>
    <name evidence="1" type="ORF">NLI96_g2342</name>
</gene>